<evidence type="ECO:0008006" key="7">
    <source>
        <dbReference type="Google" id="ProtNLM"/>
    </source>
</evidence>
<proteinExistence type="inferred from homology"/>
<protein>
    <recommendedName>
        <fullName evidence="7">Coiled-coil domain-containing protein 149</fullName>
    </recommendedName>
</protein>
<keyword evidence="2 3" id="KW-0175">Coiled coil</keyword>
<dbReference type="Pfam" id="PF09789">
    <property type="entry name" value="CC149"/>
    <property type="match status" value="1"/>
</dbReference>
<dbReference type="PANTHER" id="PTHR21682">
    <property type="entry name" value="COILED-COIL DOMAIN-CONTAINING PROTEIN 149"/>
    <property type="match status" value="1"/>
</dbReference>
<evidence type="ECO:0000313" key="5">
    <source>
        <dbReference type="EMBL" id="KAL3396857.1"/>
    </source>
</evidence>
<dbReference type="AlphaFoldDB" id="A0ABD2WV72"/>
<dbReference type="EMBL" id="JBJJXI010000069">
    <property type="protein sequence ID" value="KAL3396857.1"/>
    <property type="molecule type" value="Genomic_DNA"/>
</dbReference>
<feature type="coiled-coil region" evidence="3">
    <location>
        <begin position="116"/>
        <end position="248"/>
    </location>
</feature>
<sequence>MNGVLERNRCKGSSPLHRGVEPAESEVSLLHKKVQVKTQALLVLGQELDQCRAQRDRYKLMVEQLQEDISRRDKEDELKKTINGFKSSPVNAANKNKDKIKTINTLEEDTKLMDLLIESKEQNKCLRLQVDTLKQKLNESQEDIKALRARKTETILPLESAPAIHQREELIEQLERLNVKCNQLKLDLQSVIDEKQELISERDAYKCKAHRLNYELSKALNASQPVDVDSLVNENRYLQERFKQMMEEKELAVQSLKKYKGMLDSKRQKGMIKLGAKSAAGFIMSFKQLEKMLEQGPNIPPQKAAAALTELHSICTALLDSLNDKSVALAHQKKTNKILAARMCELERSIESPTIRLLEGYSSTDIDIRCDSTSLTSDLSEDKESDLQFDESSNEQDISKKSDFDKDINKISTNGIGVDRNSECKETTTSHDYQNIESFNFDNTIPIDKKNNVDESFNKQFVEEFVTSVIETDLYRSQTISLLDKEKIDEYIRTGITNCNCEIVPEDEANVEEKCHTEGKRNGKSAVRSSHTSSTYDLFKEIDKILMDDYSNIEKRLHNGLPANLKEAIEQSIQQMEVNKNKK</sequence>
<keyword evidence="6" id="KW-1185">Reference proteome</keyword>
<evidence type="ECO:0000256" key="3">
    <source>
        <dbReference type="SAM" id="Coils"/>
    </source>
</evidence>
<feature type="region of interest" description="Disordered" evidence="4">
    <location>
        <begin position="376"/>
        <end position="403"/>
    </location>
</feature>
<evidence type="ECO:0000256" key="2">
    <source>
        <dbReference type="ARBA" id="ARBA00023054"/>
    </source>
</evidence>
<dbReference type="PANTHER" id="PTHR21682:SF2">
    <property type="entry name" value="COILED-COIL DOMAIN-CONTAINING PROTEIN 149"/>
    <property type="match status" value="1"/>
</dbReference>
<accession>A0ABD2WV72</accession>
<evidence type="ECO:0000256" key="4">
    <source>
        <dbReference type="SAM" id="MobiDB-lite"/>
    </source>
</evidence>
<reference evidence="5 6" key="1">
    <citation type="journal article" date="2024" name="bioRxiv">
        <title>A reference genome for Trichogramma kaykai: A tiny desert-dwelling parasitoid wasp with competing sex-ratio distorters.</title>
        <authorList>
            <person name="Culotta J."/>
            <person name="Lindsey A.R."/>
        </authorList>
    </citation>
    <scope>NUCLEOTIDE SEQUENCE [LARGE SCALE GENOMIC DNA]</scope>
    <source>
        <strain evidence="5 6">KSX58</strain>
    </source>
</reference>
<organism evidence="5 6">
    <name type="scientific">Trichogramma kaykai</name>
    <dbReference type="NCBI Taxonomy" id="54128"/>
    <lineage>
        <taxon>Eukaryota</taxon>
        <taxon>Metazoa</taxon>
        <taxon>Ecdysozoa</taxon>
        <taxon>Arthropoda</taxon>
        <taxon>Hexapoda</taxon>
        <taxon>Insecta</taxon>
        <taxon>Pterygota</taxon>
        <taxon>Neoptera</taxon>
        <taxon>Endopterygota</taxon>
        <taxon>Hymenoptera</taxon>
        <taxon>Apocrita</taxon>
        <taxon>Proctotrupomorpha</taxon>
        <taxon>Chalcidoidea</taxon>
        <taxon>Trichogrammatidae</taxon>
        <taxon>Trichogramma</taxon>
    </lineage>
</organism>
<name>A0ABD2WV72_9HYME</name>
<dbReference type="Proteomes" id="UP001627154">
    <property type="component" value="Unassembled WGS sequence"/>
</dbReference>
<dbReference type="InterPro" id="IPR019179">
    <property type="entry name" value="CC149"/>
</dbReference>
<evidence type="ECO:0000313" key="6">
    <source>
        <dbReference type="Proteomes" id="UP001627154"/>
    </source>
</evidence>
<gene>
    <name evidence="5" type="ORF">TKK_009415</name>
</gene>
<evidence type="ECO:0000256" key="1">
    <source>
        <dbReference type="ARBA" id="ARBA00005872"/>
    </source>
</evidence>
<comment type="similarity">
    <text evidence="1">Belongs to the CCDC149 family.</text>
</comment>
<comment type="caution">
    <text evidence="5">The sequence shown here is derived from an EMBL/GenBank/DDBJ whole genome shotgun (WGS) entry which is preliminary data.</text>
</comment>